<evidence type="ECO:0000313" key="3">
    <source>
        <dbReference type="Proteomes" id="UP000293995"/>
    </source>
</evidence>
<organism evidence="2 3">
    <name type="scientific">Microbacterium protaetiae</name>
    <dbReference type="NCBI Taxonomy" id="2509458"/>
    <lineage>
        <taxon>Bacteria</taxon>
        <taxon>Bacillati</taxon>
        <taxon>Actinomycetota</taxon>
        <taxon>Actinomycetes</taxon>
        <taxon>Micrococcales</taxon>
        <taxon>Microbacteriaceae</taxon>
        <taxon>Microbacterium</taxon>
    </lineage>
</organism>
<feature type="region of interest" description="Disordered" evidence="1">
    <location>
        <begin position="123"/>
        <end position="159"/>
    </location>
</feature>
<evidence type="ECO:0000256" key="1">
    <source>
        <dbReference type="SAM" id="MobiDB-lite"/>
    </source>
</evidence>
<dbReference type="OrthoDB" id="3230981at2"/>
<keyword evidence="3" id="KW-1185">Reference proteome</keyword>
<gene>
    <name evidence="2" type="ORF">ET475_00535</name>
</gene>
<dbReference type="KEGG" id="mprt:ET475_00535"/>
<dbReference type="RefSeq" id="WP_129385027.1">
    <property type="nucleotide sequence ID" value="NZ_CP035494.1"/>
</dbReference>
<dbReference type="AlphaFoldDB" id="A0A4P6EEY2"/>
<protein>
    <submittedName>
        <fullName evidence="2">Uncharacterized protein</fullName>
    </submittedName>
</protein>
<dbReference type="Proteomes" id="UP000293995">
    <property type="component" value="Chromosome"/>
</dbReference>
<accession>A0A4P6EEY2</accession>
<dbReference type="EMBL" id="CP035494">
    <property type="protein sequence ID" value="QAY58637.1"/>
    <property type="molecule type" value="Genomic_DNA"/>
</dbReference>
<evidence type="ECO:0000313" key="2">
    <source>
        <dbReference type="EMBL" id="QAY58637.1"/>
    </source>
</evidence>
<name>A0A4P6EEY2_9MICO</name>
<proteinExistence type="predicted"/>
<reference evidence="2 3" key="1">
    <citation type="submission" date="2019-01" db="EMBL/GenBank/DDBJ databases">
        <title>Genome sequencing of strain DFW100M-13.</title>
        <authorList>
            <person name="Heo J."/>
            <person name="Kim S.-J."/>
            <person name="Kim J.-S."/>
            <person name="Hong S.-B."/>
            <person name="Kwon S.-W."/>
        </authorList>
    </citation>
    <scope>NUCLEOTIDE SEQUENCE [LARGE SCALE GENOMIC DNA]</scope>
    <source>
        <strain evidence="2 3">DFW100M-13</strain>
    </source>
</reference>
<sequence length="159" mass="17499">MTDLQRGVLSDGKITDAEFREVRQRYIDCLTDAGIHATARPDGGYDFDTQLVGAQADAERQCAEETTYVIEPLYYAIRTNPQKEDFSALVAECLRTEEVVDSTFTKDDWDQFVNAFSAAQAGESNGNDIPLASELPKLPGGVAMDDPRVQECSTNPLGR</sequence>